<dbReference type="PANTHER" id="PTHR46109:SF1">
    <property type="entry name" value="PROTEIN LIN-28 HOMOLOG"/>
    <property type="match status" value="1"/>
</dbReference>
<evidence type="ECO:0000256" key="2">
    <source>
        <dbReference type="ARBA" id="ARBA00022490"/>
    </source>
</evidence>
<accession>A0ABS7EHY2</accession>
<evidence type="ECO:0000256" key="1">
    <source>
        <dbReference type="ARBA" id="ARBA00004496"/>
    </source>
</evidence>
<dbReference type="CDD" id="cd04458">
    <property type="entry name" value="CSP_CDS"/>
    <property type="match status" value="1"/>
</dbReference>
<comment type="subcellular location">
    <subcellularLocation>
        <location evidence="1">Cytoplasm</location>
    </subcellularLocation>
</comment>
<keyword evidence="5" id="KW-1185">Reference proteome</keyword>
<dbReference type="InterPro" id="IPR012340">
    <property type="entry name" value="NA-bd_OB-fold"/>
</dbReference>
<dbReference type="RefSeq" id="WP_220104049.1">
    <property type="nucleotide sequence ID" value="NZ_JAHZSS010000010.1"/>
</dbReference>
<dbReference type="InterPro" id="IPR051373">
    <property type="entry name" value="Lin-28_RNA-binding"/>
</dbReference>
<dbReference type="SMART" id="SM00357">
    <property type="entry name" value="CSP"/>
    <property type="match status" value="1"/>
</dbReference>
<name>A0ABS7EHY2_9GAMM</name>
<dbReference type="PANTHER" id="PTHR46109">
    <property type="entry name" value="PROTEIN LIN-28"/>
    <property type="match status" value="1"/>
</dbReference>
<gene>
    <name evidence="4" type="ORF">K0504_09980</name>
</gene>
<comment type="caution">
    <text evidence="4">The sequence shown here is derived from an EMBL/GenBank/DDBJ whole genome shotgun (WGS) entry which is preliminary data.</text>
</comment>
<dbReference type="InterPro" id="IPR011129">
    <property type="entry name" value="CSD"/>
</dbReference>
<dbReference type="Gene3D" id="2.40.50.140">
    <property type="entry name" value="Nucleic acid-binding proteins"/>
    <property type="match status" value="1"/>
</dbReference>
<protein>
    <submittedName>
        <fullName evidence="4">Cold shock domain-containing protein</fullName>
    </submittedName>
</protein>
<evidence type="ECO:0000259" key="3">
    <source>
        <dbReference type="PROSITE" id="PS51857"/>
    </source>
</evidence>
<dbReference type="PIRSF" id="PIRSF002599">
    <property type="entry name" value="Cold_shock_A"/>
    <property type="match status" value="1"/>
</dbReference>
<organism evidence="4 5">
    <name type="scientific">Neiella holothuriorum</name>
    <dbReference type="NCBI Taxonomy" id="2870530"/>
    <lineage>
        <taxon>Bacteria</taxon>
        <taxon>Pseudomonadati</taxon>
        <taxon>Pseudomonadota</taxon>
        <taxon>Gammaproteobacteria</taxon>
        <taxon>Alteromonadales</taxon>
        <taxon>Echinimonadaceae</taxon>
        <taxon>Neiella</taxon>
    </lineage>
</organism>
<dbReference type="Pfam" id="PF00313">
    <property type="entry name" value="CSD"/>
    <property type="match status" value="1"/>
</dbReference>
<dbReference type="InterPro" id="IPR012156">
    <property type="entry name" value="Cold_shock_CspA"/>
</dbReference>
<feature type="domain" description="CSD" evidence="3">
    <location>
        <begin position="4"/>
        <end position="77"/>
    </location>
</feature>
<keyword evidence="2" id="KW-0963">Cytoplasm</keyword>
<dbReference type="InterPro" id="IPR002059">
    <property type="entry name" value="CSP_DNA-bd"/>
</dbReference>
<dbReference type="Proteomes" id="UP001166251">
    <property type="component" value="Unassembled WGS sequence"/>
</dbReference>
<dbReference type="EMBL" id="JAHZSS010000010">
    <property type="protein sequence ID" value="MBW8191366.1"/>
    <property type="molecule type" value="Genomic_DNA"/>
</dbReference>
<dbReference type="PROSITE" id="PS51857">
    <property type="entry name" value="CSD_2"/>
    <property type="match status" value="1"/>
</dbReference>
<reference evidence="4" key="1">
    <citation type="submission" date="2021-07" db="EMBL/GenBank/DDBJ databases">
        <title>Neiella marina sp. nov., isolated from the intestinal content of sea cucumber Apostichopus japonicus.</title>
        <authorList>
            <person name="Bai X."/>
        </authorList>
    </citation>
    <scope>NUCLEOTIDE SEQUENCE</scope>
    <source>
        <strain evidence="4">126</strain>
    </source>
</reference>
<dbReference type="SUPFAM" id="SSF50249">
    <property type="entry name" value="Nucleic acid-binding proteins"/>
    <property type="match status" value="1"/>
</dbReference>
<evidence type="ECO:0000313" key="4">
    <source>
        <dbReference type="EMBL" id="MBW8191366.1"/>
    </source>
</evidence>
<evidence type="ECO:0000313" key="5">
    <source>
        <dbReference type="Proteomes" id="UP001166251"/>
    </source>
</evidence>
<sequence>MTNRTHGIVKWFDNARGFGFIKELKGAQLVPSEDEDFVHHSEVTCSDSQFVKLAEGELVSYIREPTDKGHKAVDVLPVRNNLSGQSPQVTQPDNTYY</sequence>
<proteinExistence type="predicted"/>